<keyword evidence="1" id="KW-0812">Transmembrane</keyword>
<feature type="domain" description="DUF218" evidence="2">
    <location>
        <begin position="79"/>
        <end position="243"/>
    </location>
</feature>
<proteinExistence type="predicted"/>
<sequence length="250" mass="27407">MDVITTKTIEHLLLPPGGPILLGFIGLLFWRLGWGRKLFVLALLLQWMLSLPITASLLTAGLESYPALTDKAIANSSAEAIVVLGGGRYLDAPEYGGDTANQRVLFRLRYAARLAHKTGLPVIPSGGNAVYSGTAEARISAEILRDEFGVTVEHIEPRSHTTWENARFTAQLLKKLGIKRILLVTTASHMPRSMDAFARNGVDAVAAPTGFVYRPDGKSSWLNGLPNGRAVQQTEVALHEYVGRIWYRFK</sequence>
<dbReference type="GO" id="GO:0000270">
    <property type="term" value="P:peptidoglycan metabolic process"/>
    <property type="evidence" value="ECO:0007669"/>
    <property type="project" value="TreeGrafter"/>
</dbReference>
<dbReference type="CDD" id="cd06259">
    <property type="entry name" value="YdcF-like"/>
    <property type="match status" value="1"/>
</dbReference>
<keyword evidence="1" id="KW-0472">Membrane</keyword>
<dbReference type="EMBL" id="QFXE01000008">
    <property type="protein sequence ID" value="RDH86671.1"/>
    <property type="molecule type" value="Genomic_DNA"/>
</dbReference>
<accession>A0A370DR94</accession>
<dbReference type="InterPro" id="IPR014729">
    <property type="entry name" value="Rossmann-like_a/b/a_fold"/>
</dbReference>
<evidence type="ECO:0000259" key="2">
    <source>
        <dbReference type="Pfam" id="PF02698"/>
    </source>
</evidence>
<dbReference type="PANTHER" id="PTHR30336:SF4">
    <property type="entry name" value="ENVELOPE BIOGENESIS FACTOR ELYC"/>
    <property type="match status" value="1"/>
</dbReference>
<keyword evidence="4" id="KW-1185">Reference proteome</keyword>
<gene>
    <name evidence="3" type="ORF">DIZ78_07140</name>
</gene>
<name>A0A370DR94_9GAMM</name>
<keyword evidence="1" id="KW-1133">Transmembrane helix</keyword>
<dbReference type="PANTHER" id="PTHR30336">
    <property type="entry name" value="INNER MEMBRANE PROTEIN, PROBABLE PERMEASE"/>
    <property type="match status" value="1"/>
</dbReference>
<dbReference type="InterPro" id="IPR051599">
    <property type="entry name" value="Cell_Envelope_Assoc"/>
</dbReference>
<protein>
    <submittedName>
        <fullName evidence="3">YdcF family protein</fullName>
    </submittedName>
</protein>
<dbReference type="GO" id="GO:0005886">
    <property type="term" value="C:plasma membrane"/>
    <property type="evidence" value="ECO:0007669"/>
    <property type="project" value="TreeGrafter"/>
</dbReference>
<dbReference type="Gene3D" id="3.40.50.620">
    <property type="entry name" value="HUPs"/>
    <property type="match status" value="1"/>
</dbReference>
<evidence type="ECO:0000256" key="1">
    <source>
        <dbReference type="SAM" id="Phobius"/>
    </source>
</evidence>
<dbReference type="Pfam" id="PF02698">
    <property type="entry name" value="DUF218"/>
    <property type="match status" value="1"/>
</dbReference>
<evidence type="ECO:0000313" key="3">
    <source>
        <dbReference type="EMBL" id="RDH86671.1"/>
    </source>
</evidence>
<evidence type="ECO:0000313" key="4">
    <source>
        <dbReference type="Proteomes" id="UP000254771"/>
    </source>
</evidence>
<feature type="transmembrane region" description="Helical" evidence="1">
    <location>
        <begin position="12"/>
        <end position="32"/>
    </location>
</feature>
<reference evidence="3 4" key="1">
    <citation type="journal article" date="2018" name="ISME J.">
        <title>Endosymbiont genomes yield clues of tubeworm success.</title>
        <authorList>
            <person name="Li Y."/>
            <person name="Liles M.R."/>
            <person name="Halanych K.M."/>
        </authorList>
    </citation>
    <scope>NUCLEOTIDE SEQUENCE [LARGE SCALE GENOMIC DNA]</scope>
    <source>
        <strain evidence="3">A1462</strain>
    </source>
</reference>
<dbReference type="AlphaFoldDB" id="A0A370DR94"/>
<dbReference type="Proteomes" id="UP000254771">
    <property type="component" value="Unassembled WGS sequence"/>
</dbReference>
<organism evidence="3 4">
    <name type="scientific">endosymbiont of Escarpia spicata</name>
    <dbReference type="NCBI Taxonomy" id="2200908"/>
    <lineage>
        <taxon>Bacteria</taxon>
        <taxon>Pseudomonadati</taxon>
        <taxon>Pseudomonadota</taxon>
        <taxon>Gammaproteobacteria</taxon>
        <taxon>sulfur-oxidizing symbionts</taxon>
    </lineage>
</organism>
<dbReference type="InterPro" id="IPR003848">
    <property type="entry name" value="DUF218"/>
</dbReference>
<dbReference type="GO" id="GO:0043164">
    <property type="term" value="P:Gram-negative-bacterium-type cell wall biogenesis"/>
    <property type="evidence" value="ECO:0007669"/>
    <property type="project" value="TreeGrafter"/>
</dbReference>
<comment type="caution">
    <text evidence="3">The sequence shown here is derived from an EMBL/GenBank/DDBJ whole genome shotgun (WGS) entry which is preliminary data.</text>
</comment>